<dbReference type="Proteomes" id="UP000663844">
    <property type="component" value="Unassembled WGS sequence"/>
</dbReference>
<accession>A0A820PG59</accession>
<dbReference type="AlphaFoldDB" id="A0A820PG59"/>
<feature type="non-terminal residue" evidence="1">
    <location>
        <position position="1"/>
    </location>
</feature>
<gene>
    <name evidence="1" type="ORF">OXD698_LOCUS51500</name>
</gene>
<evidence type="ECO:0000313" key="2">
    <source>
        <dbReference type="Proteomes" id="UP000663844"/>
    </source>
</evidence>
<proteinExistence type="predicted"/>
<comment type="caution">
    <text evidence="1">The sequence shown here is derived from an EMBL/GenBank/DDBJ whole genome shotgun (WGS) entry which is preliminary data.</text>
</comment>
<protein>
    <submittedName>
        <fullName evidence="1">Uncharacterized protein</fullName>
    </submittedName>
</protein>
<reference evidence="1" key="1">
    <citation type="submission" date="2021-02" db="EMBL/GenBank/DDBJ databases">
        <authorList>
            <person name="Nowell W R."/>
        </authorList>
    </citation>
    <scope>NUCLEOTIDE SEQUENCE</scope>
</reference>
<sequence length="48" mass="5281">YDNCGTITYDKSTSRCELFVDTPSQYGSLVAQTGYVTMIAVDGRRLSP</sequence>
<feature type="non-terminal residue" evidence="1">
    <location>
        <position position="48"/>
    </location>
</feature>
<dbReference type="EMBL" id="CAJOAZ010026515">
    <property type="protein sequence ID" value="CAF4401788.1"/>
    <property type="molecule type" value="Genomic_DNA"/>
</dbReference>
<organism evidence="1 2">
    <name type="scientific">Adineta steineri</name>
    <dbReference type="NCBI Taxonomy" id="433720"/>
    <lineage>
        <taxon>Eukaryota</taxon>
        <taxon>Metazoa</taxon>
        <taxon>Spiralia</taxon>
        <taxon>Gnathifera</taxon>
        <taxon>Rotifera</taxon>
        <taxon>Eurotatoria</taxon>
        <taxon>Bdelloidea</taxon>
        <taxon>Adinetida</taxon>
        <taxon>Adinetidae</taxon>
        <taxon>Adineta</taxon>
    </lineage>
</organism>
<evidence type="ECO:0000313" key="1">
    <source>
        <dbReference type="EMBL" id="CAF4401788.1"/>
    </source>
</evidence>
<name>A0A820PG59_9BILA</name>